<name>A0A5J4RPJ6_9ZZZZ</name>
<dbReference type="AlphaFoldDB" id="A0A5J4RPJ6"/>
<evidence type="ECO:0000313" key="1">
    <source>
        <dbReference type="EMBL" id="KAA6335608.1"/>
    </source>
</evidence>
<comment type="caution">
    <text evidence="1">The sequence shown here is derived from an EMBL/GenBank/DDBJ whole genome shotgun (WGS) entry which is preliminary data.</text>
</comment>
<protein>
    <submittedName>
        <fullName evidence="1">Uncharacterized protein</fullName>
    </submittedName>
</protein>
<dbReference type="EMBL" id="SNRY01000876">
    <property type="protein sequence ID" value="KAA6335608.1"/>
    <property type="molecule type" value="Genomic_DNA"/>
</dbReference>
<organism evidence="1">
    <name type="scientific">termite gut metagenome</name>
    <dbReference type="NCBI Taxonomy" id="433724"/>
    <lineage>
        <taxon>unclassified sequences</taxon>
        <taxon>metagenomes</taxon>
        <taxon>organismal metagenomes</taxon>
    </lineage>
</organism>
<reference evidence="1" key="1">
    <citation type="submission" date="2019-03" db="EMBL/GenBank/DDBJ databases">
        <title>Single cell metagenomics reveals metabolic interactions within the superorganism composed of flagellate Streblomastix strix and complex community of Bacteroidetes bacteria on its surface.</title>
        <authorList>
            <person name="Treitli S.C."/>
            <person name="Kolisko M."/>
            <person name="Husnik F."/>
            <person name="Keeling P."/>
            <person name="Hampl V."/>
        </authorList>
    </citation>
    <scope>NUCLEOTIDE SEQUENCE</scope>
    <source>
        <strain evidence="1">STM</strain>
    </source>
</reference>
<gene>
    <name evidence="1" type="ORF">EZS27_016175</name>
</gene>
<accession>A0A5J4RPJ6</accession>
<sequence>MVDRNTLKNWFKTGAKPLGSQFAEWIDSFVHKEDTVSQDKIENLQQSFNAKANKDLVDNLIEFLRTKNFGNDLTFSAAYVGETVVKRIRRSGNAVSFEFVLNIAADAELYNQPVVLCNNIPDLGELEDEMIPLAANYLPAADEVSRTSSFAVTAHVQGDSLYCAILPATADTQLRQIILTGAHIINQENESNKQKKV</sequence>
<proteinExistence type="predicted"/>